<dbReference type="InterPro" id="IPR001638">
    <property type="entry name" value="Solute-binding_3/MltF_N"/>
</dbReference>
<keyword evidence="1 2" id="KW-0732">Signal</keyword>
<proteinExistence type="predicted"/>
<dbReference type="SUPFAM" id="SSF53850">
    <property type="entry name" value="Periplasmic binding protein-like II"/>
    <property type="match status" value="1"/>
</dbReference>
<reference evidence="4 5" key="1">
    <citation type="journal article" date="2013" name="Antonie Van Leeuwenhoek">
        <title>Dongia rigui sp. nov., isolated from freshwater of a large wetland in Korea.</title>
        <authorList>
            <person name="Baik K.S."/>
            <person name="Hwang Y.M."/>
            <person name="Choi J.S."/>
            <person name="Kwon J."/>
            <person name="Seong C.N."/>
        </authorList>
    </citation>
    <scope>NUCLEOTIDE SEQUENCE [LARGE SCALE GENOMIC DNA]</scope>
    <source>
        <strain evidence="4 5">04SU4-P</strain>
    </source>
</reference>
<dbReference type="PANTHER" id="PTHR35936:SF6">
    <property type="entry name" value="AMINO ACID ABC TRANSPORTER SUBSTRATE-BINDING PAAT FAMILY PROTEIN"/>
    <property type="match status" value="1"/>
</dbReference>
<evidence type="ECO:0000259" key="3">
    <source>
        <dbReference type="SMART" id="SM00062"/>
    </source>
</evidence>
<evidence type="ECO:0000313" key="5">
    <source>
        <dbReference type="Proteomes" id="UP001271769"/>
    </source>
</evidence>
<evidence type="ECO:0000313" key="4">
    <source>
        <dbReference type="EMBL" id="MDY0872223.1"/>
    </source>
</evidence>
<name>A0ABU5E005_9PROT</name>
<evidence type="ECO:0000256" key="1">
    <source>
        <dbReference type="ARBA" id="ARBA00022729"/>
    </source>
</evidence>
<dbReference type="Gene3D" id="3.40.190.10">
    <property type="entry name" value="Periplasmic binding protein-like II"/>
    <property type="match status" value="2"/>
</dbReference>
<dbReference type="RefSeq" id="WP_320500641.1">
    <property type="nucleotide sequence ID" value="NZ_JAXCLX010000001.1"/>
</dbReference>
<feature type="domain" description="Solute-binding protein family 3/N-terminal" evidence="3">
    <location>
        <begin position="24"/>
        <end position="248"/>
    </location>
</feature>
<dbReference type="Proteomes" id="UP001271769">
    <property type="component" value="Unassembled WGS sequence"/>
</dbReference>
<feature type="signal peptide" evidence="2">
    <location>
        <begin position="1"/>
        <end position="19"/>
    </location>
</feature>
<organism evidence="4 5">
    <name type="scientific">Dongia rigui</name>
    <dbReference type="NCBI Taxonomy" id="940149"/>
    <lineage>
        <taxon>Bacteria</taxon>
        <taxon>Pseudomonadati</taxon>
        <taxon>Pseudomonadota</taxon>
        <taxon>Alphaproteobacteria</taxon>
        <taxon>Rhodospirillales</taxon>
        <taxon>Dongiaceae</taxon>
        <taxon>Dongia</taxon>
    </lineage>
</organism>
<dbReference type="Pfam" id="PF00497">
    <property type="entry name" value="SBP_bac_3"/>
    <property type="match status" value="1"/>
</dbReference>
<keyword evidence="5" id="KW-1185">Reference proteome</keyword>
<protein>
    <submittedName>
        <fullName evidence="4">Transporter substrate-binding domain-containing protein</fullName>
    </submittedName>
</protein>
<sequence length="256" mass="27971">MKRLLVLVFLALAATCANAAADEPFKVVAENDWYPYSALRDGKPDGMAVDLVRAAYAAAGAKVEFVSQPYARCLEEVEAGWQLGCFDTTREPATEARFRFHDNPLFSANIVIIAPVDSPAHDLGPVDLKNQRVAVTNGYTYGEPFQGDASVDKSVVKNDLSVLRVVAMKRVAYGVIYDKVMAHLLAEHGSELAGKVKIVGLLFQPDLYVSFSKKRPEATAAIAALDRGLEIIRKNGTYHEIEQRWAARFSVAGAPQ</sequence>
<feature type="chain" id="PRO_5046786646" evidence="2">
    <location>
        <begin position="20"/>
        <end position="256"/>
    </location>
</feature>
<comment type="caution">
    <text evidence="4">The sequence shown here is derived from an EMBL/GenBank/DDBJ whole genome shotgun (WGS) entry which is preliminary data.</text>
</comment>
<accession>A0ABU5E005</accession>
<gene>
    <name evidence="4" type="ORF">SMD31_09825</name>
</gene>
<dbReference type="SMART" id="SM00062">
    <property type="entry name" value="PBPb"/>
    <property type="match status" value="1"/>
</dbReference>
<evidence type="ECO:0000256" key="2">
    <source>
        <dbReference type="SAM" id="SignalP"/>
    </source>
</evidence>
<dbReference type="EMBL" id="JAXCLX010000001">
    <property type="protein sequence ID" value="MDY0872223.1"/>
    <property type="molecule type" value="Genomic_DNA"/>
</dbReference>
<dbReference type="PANTHER" id="PTHR35936">
    <property type="entry name" value="MEMBRANE-BOUND LYTIC MUREIN TRANSGLYCOSYLASE F"/>
    <property type="match status" value="1"/>
</dbReference>